<accession>A0A2U1LP26</accession>
<proteinExistence type="predicted"/>
<dbReference type="Proteomes" id="UP000245207">
    <property type="component" value="Unassembled WGS sequence"/>
</dbReference>
<comment type="caution">
    <text evidence="1">The sequence shown here is derived from an EMBL/GenBank/DDBJ whole genome shotgun (WGS) entry which is preliminary data.</text>
</comment>
<reference evidence="1 2" key="1">
    <citation type="journal article" date="2018" name="Mol. Plant">
        <title>The genome of Artemisia annua provides insight into the evolution of Asteraceae family and artemisinin biosynthesis.</title>
        <authorList>
            <person name="Shen Q."/>
            <person name="Zhang L."/>
            <person name="Liao Z."/>
            <person name="Wang S."/>
            <person name="Yan T."/>
            <person name="Shi P."/>
            <person name="Liu M."/>
            <person name="Fu X."/>
            <person name="Pan Q."/>
            <person name="Wang Y."/>
            <person name="Lv Z."/>
            <person name="Lu X."/>
            <person name="Zhang F."/>
            <person name="Jiang W."/>
            <person name="Ma Y."/>
            <person name="Chen M."/>
            <person name="Hao X."/>
            <person name="Li L."/>
            <person name="Tang Y."/>
            <person name="Lv G."/>
            <person name="Zhou Y."/>
            <person name="Sun X."/>
            <person name="Brodelius P.E."/>
            <person name="Rose J.K.C."/>
            <person name="Tang K."/>
        </authorList>
    </citation>
    <scope>NUCLEOTIDE SEQUENCE [LARGE SCALE GENOMIC DNA]</scope>
    <source>
        <strain evidence="2">cv. Huhao1</strain>
        <tissue evidence="1">Leaf</tissue>
    </source>
</reference>
<name>A0A2U1LP26_ARTAN</name>
<evidence type="ECO:0000313" key="2">
    <source>
        <dbReference type="Proteomes" id="UP000245207"/>
    </source>
</evidence>
<dbReference type="AlphaFoldDB" id="A0A2U1LP26"/>
<gene>
    <name evidence="1" type="ORF">CTI12_AA420280</name>
</gene>
<dbReference type="EMBL" id="PKPP01008413">
    <property type="protein sequence ID" value="PWA50756.1"/>
    <property type="molecule type" value="Genomic_DNA"/>
</dbReference>
<organism evidence="1 2">
    <name type="scientific">Artemisia annua</name>
    <name type="common">Sweet wormwood</name>
    <dbReference type="NCBI Taxonomy" id="35608"/>
    <lineage>
        <taxon>Eukaryota</taxon>
        <taxon>Viridiplantae</taxon>
        <taxon>Streptophyta</taxon>
        <taxon>Embryophyta</taxon>
        <taxon>Tracheophyta</taxon>
        <taxon>Spermatophyta</taxon>
        <taxon>Magnoliopsida</taxon>
        <taxon>eudicotyledons</taxon>
        <taxon>Gunneridae</taxon>
        <taxon>Pentapetalae</taxon>
        <taxon>asterids</taxon>
        <taxon>campanulids</taxon>
        <taxon>Asterales</taxon>
        <taxon>Asteraceae</taxon>
        <taxon>Asteroideae</taxon>
        <taxon>Anthemideae</taxon>
        <taxon>Artemisiinae</taxon>
        <taxon>Artemisia</taxon>
    </lineage>
</organism>
<evidence type="ECO:0000313" key="1">
    <source>
        <dbReference type="EMBL" id="PWA50756.1"/>
    </source>
</evidence>
<protein>
    <submittedName>
        <fullName evidence="1">Uncharacterized protein</fullName>
    </submittedName>
</protein>
<keyword evidence="2" id="KW-1185">Reference proteome</keyword>
<sequence length="251" mass="29058">MENPMLSHIYEHKNRFDQPSHEFQNRLDLATHHFQNKNKENKEMREESKLKNMGNRIFPVPLYAVWKNTAQYNLILSTTPVCDSFQLIRTPRMESLSTEYRSLQTKHKLRWTEGGPNTKLTVVTLVFKHHHPNYNLHYKVFKGCIAVQIVVEAGGMKQLTNTFPCLKTLLLDQLNLSSPDMLSCALDMIWGFQNLKTLDIIVTYKNPRPPPFFEASEVDFSRLRKLQLEFADSMVILGGTSVFNMVTVPSV</sequence>